<dbReference type="EMBL" id="ML220156">
    <property type="protein sequence ID" value="TGZ77236.1"/>
    <property type="molecule type" value="Genomic_DNA"/>
</dbReference>
<gene>
    <name evidence="2" type="ORF">EX30DRAFT_344245</name>
</gene>
<feature type="region of interest" description="Disordered" evidence="1">
    <location>
        <begin position="22"/>
        <end position="44"/>
    </location>
</feature>
<organism evidence="2 3">
    <name type="scientific">Ascodesmis nigricans</name>
    <dbReference type="NCBI Taxonomy" id="341454"/>
    <lineage>
        <taxon>Eukaryota</taxon>
        <taxon>Fungi</taxon>
        <taxon>Dikarya</taxon>
        <taxon>Ascomycota</taxon>
        <taxon>Pezizomycotina</taxon>
        <taxon>Pezizomycetes</taxon>
        <taxon>Pezizales</taxon>
        <taxon>Ascodesmidaceae</taxon>
        <taxon>Ascodesmis</taxon>
    </lineage>
</organism>
<reference evidence="2 3" key="1">
    <citation type="submission" date="2019-04" db="EMBL/GenBank/DDBJ databases">
        <title>Comparative genomics and transcriptomics to analyze fruiting body development in filamentous ascomycetes.</title>
        <authorList>
            <consortium name="DOE Joint Genome Institute"/>
            <person name="Lutkenhaus R."/>
            <person name="Traeger S."/>
            <person name="Breuer J."/>
            <person name="Kuo A."/>
            <person name="Lipzen A."/>
            <person name="Pangilinan J."/>
            <person name="Dilworth D."/>
            <person name="Sandor L."/>
            <person name="Poggeler S."/>
            <person name="Barry K."/>
            <person name="Grigoriev I.V."/>
            <person name="Nowrousian M."/>
        </authorList>
    </citation>
    <scope>NUCLEOTIDE SEQUENCE [LARGE SCALE GENOMIC DNA]</scope>
    <source>
        <strain evidence="2 3">CBS 389.68</strain>
    </source>
</reference>
<dbReference type="InParanoid" id="A0A4S2MJT1"/>
<proteinExistence type="predicted"/>
<keyword evidence="3" id="KW-1185">Reference proteome</keyword>
<accession>A0A4S2MJT1</accession>
<evidence type="ECO:0000256" key="1">
    <source>
        <dbReference type="SAM" id="MobiDB-lite"/>
    </source>
</evidence>
<protein>
    <submittedName>
        <fullName evidence="2">Uncharacterized protein</fullName>
    </submittedName>
</protein>
<dbReference type="AlphaFoldDB" id="A0A4S2MJT1"/>
<name>A0A4S2MJT1_9PEZI</name>
<dbReference type="Proteomes" id="UP000298138">
    <property type="component" value="Unassembled WGS sequence"/>
</dbReference>
<evidence type="ECO:0000313" key="2">
    <source>
        <dbReference type="EMBL" id="TGZ77236.1"/>
    </source>
</evidence>
<sequence length="66" mass="7460">MPIIFRQLTLRVDSPAAVYISDVEDQADNQQQRSYRPQHDADDDADGLTVGFRFAGRVAHVDIRVC</sequence>
<evidence type="ECO:0000313" key="3">
    <source>
        <dbReference type="Proteomes" id="UP000298138"/>
    </source>
</evidence>